<keyword evidence="4" id="KW-1185">Reference proteome</keyword>
<feature type="domain" description="Gamma-glutamylcyclotransferase AIG2-like" evidence="2">
    <location>
        <begin position="42"/>
        <end position="148"/>
    </location>
</feature>
<dbReference type="SUPFAM" id="SSF110857">
    <property type="entry name" value="Gamma-glutamyl cyclotransferase-like"/>
    <property type="match status" value="1"/>
</dbReference>
<accession>A0ABN3ASG4</accession>
<organism evidence="3 4">
    <name type="scientific">Agrococcus versicolor</name>
    <dbReference type="NCBI Taxonomy" id="501482"/>
    <lineage>
        <taxon>Bacteria</taxon>
        <taxon>Bacillati</taxon>
        <taxon>Actinomycetota</taxon>
        <taxon>Actinomycetes</taxon>
        <taxon>Micrococcales</taxon>
        <taxon>Microbacteriaceae</taxon>
        <taxon>Agrococcus</taxon>
    </lineage>
</organism>
<dbReference type="RefSeq" id="WP_344343006.1">
    <property type="nucleotide sequence ID" value="NZ_BAAAQT010000006.1"/>
</dbReference>
<reference evidence="3 4" key="1">
    <citation type="journal article" date="2019" name="Int. J. Syst. Evol. Microbiol.">
        <title>The Global Catalogue of Microorganisms (GCM) 10K type strain sequencing project: providing services to taxonomists for standard genome sequencing and annotation.</title>
        <authorList>
            <consortium name="The Broad Institute Genomics Platform"/>
            <consortium name="The Broad Institute Genome Sequencing Center for Infectious Disease"/>
            <person name="Wu L."/>
            <person name="Ma J."/>
        </authorList>
    </citation>
    <scope>NUCLEOTIDE SEQUENCE [LARGE SCALE GENOMIC DNA]</scope>
    <source>
        <strain evidence="3 4">JCM 16026</strain>
    </source>
</reference>
<name>A0ABN3ASG4_9MICO</name>
<dbReference type="Gene3D" id="3.10.490.10">
    <property type="entry name" value="Gamma-glutamyl cyclotransferase-like"/>
    <property type="match status" value="1"/>
</dbReference>
<gene>
    <name evidence="3" type="ORF">GCM10009846_19180</name>
</gene>
<evidence type="ECO:0000259" key="2">
    <source>
        <dbReference type="Pfam" id="PF06094"/>
    </source>
</evidence>
<dbReference type="Pfam" id="PF06094">
    <property type="entry name" value="GGACT"/>
    <property type="match status" value="1"/>
</dbReference>
<evidence type="ECO:0000313" key="3">
    <source>
        <dbReference type="EMBL" id="GAA2174186.1"/>
    </source>
</evidence>
<sequence length="153" mass="15825">MSSTDGFVAGGPTHDEPMLADPATDAEASVGGDAEASATHDVFSFGTLRQESVQQTLFGGTVPTVPDSLVGWRLTTVRITDAAVIAASGSDEHPGIERSGDVADRVDGGVLTLDDDALAATDRYESVGYERTLVTLASGRQAWVYVPRDGVAG</sequence>
<dbReference type="EMBL" id="BAAAQT010000006">
    <property type="protein sequence ID" value="GAA2174186.1"/>
    <property type="molecule type" value="Genomic_DNA"/>
</dbReference>
<evidence type="ECO:0000313" key="4">
    <source>
        <dbReference type="Proteomes" id="UP001501599"/>
    </source>
</evidence>
<comment type="caution">
    <text evidence="3">The sequence shown here is derived from an EMBL/GenBank/DDBJ whole genome shotgun (WGS) entry which is preliminary data.</text>
</comment>
<dbReference type="InterPro" id="IPR013024">
    <property type="entry name" value="GGCT-like"/>
</dbReference>
<feature type="region of interest" description="Disordered" evidence="1">
    <location>
        <begin position="1"/>
        <end position="35"/>
    </location>
</feature>
<dbReference type="InterPro" id="IPR009288">
    <property type="entry name" value="AIG2-like_dom"/>
</dbReference>
<protein>
    <submittedName>
        <fullName evidence="3">Gamma-glutamylcyclotransferase</fullName>
    </submittedName>
</protein>
<dbReference type="CDD" id="cd06661">
    <property type="entry name" value="GGCT_like"/>
    <property type="match status" value="1"/>
</dbReference>
<proteinExistence type="predicted"/>
<dbReference type="InterPro" id="IPR036568">
    <property type="entry name" value="GGCT-like_sf"/>
</dbReference>
<evidence type="ECO:0000256" key="1">
    <source>
        <dbReference type="SAM" id="MobiDB-lite"/>
    </source>
</evidence>
<dbReference type="Proteomes" id="UP001501599">
    <property type="component" value="Unassembled WGS sequence"/>
</dbReference>